<gene>
    <name evidence="10" type="ORF">DH2020_018030</name>
</gene>
<keyword evidence="4 8" id="KW-0479">Metal-binding</keyword>
<dbReference type="InterPro" id="IPR002401">
    <property type="entry name" value="Cyt_P450_E_grp-I"/>
</dbReference>
<evidence type="ECO:0000256" key="2">
    <source>
        <dbReference type="ARBA" id="ARBA00010617"/>
    </source>
</evidence>
<keyword evidence="7 8" id="KW-0503">Monooxygenase</keyword>
<evidence type="ECO:0008006" key="12">
    <source>
        <dbReference type="Google" id="ProtNLM"/>
    </source>
</evidence>
<dbReference type="PRINTS" id="PR00463">
    <property type="entry name" value="EP450I"/>
</dbReference>
<dbReference type="PROSITE" id="PS00086">
    <property type="entry name" value="CYTOCHROME_P450"/>
    <property type="match status" value="1"/>
</dbReference>
<comment type="subcellular location">
    <subcellularLocation>
        <location evidence="1">Membrane</location>
        <topology evidence="1">Single-pass membrane protein</topology>
    </subcellularLocation>
</comment>
<feature type="signal peptide" evidence="9">
    <location>
        <begin position="1"/>
        <end position="18"/>
    </location>
</feature>
<dbReference type="PANTHER" id="PTHR47950:SF15">
    <property type="entry name" value="CYTOCHROME P450"/>
    <property type="match status" value="1"/>
</dbReference>
<comment type="caution">
    <text evidence="10">The sequence shown here is derived from an EMBL/GenBank/DDBJ whole genome shotgun (WGS) entry which is preliminary data.</text>
</comment>
<keyword evidence="11" id="KW-1185">Reference proteome</keyword>
<dbReference type="PANTHER" id="PTHR47950">
    <property type="entry name" value="CYTOCHROME P450, FAMILY 76, SUBFAMILY C, POLYPEPTIDE 5-RELATED"/>
    <property type="match status" value="1"/>
</dbReference>
<protein>
    <recommendedName>
        <fullName evidence="12">Cytochrome P450</fullName>
    </recommendedName>
</protein>
<proteinExistence type="inferred from homology"/>
<dbReference type="SUPFAM" id="SSF48264">
    <property type="entry name" value="Cytochrome P450"/>
    <property type="match status" value="1"/>
</dbReference>
<dbReference type="InterPro" id="IPR036396">
    <property type="entry name" value="Cyt_P450_sf"/>
</dbReference>
<comment type="similarity">
    <text evidence="2 8">Belongs to the cytochrome P450 family.</text>
</comment>
<evidence type="ECO:0000313" key="10">
    <source>
        <dbReference type="EMBL" id="KAK6147118.1"/>
    </source>
</evidence>
<evidence type="ECO:0000313" key="11">
    <source>
        <dbReference type="Proteomes" id="UP001318860"/>
    </source>
</evidence>
<dbReference type="Pfam" id="PF00067">
    <property type="entry name" value="p450"/>
    <property type="match status" value="2"/>
</dbReference>
<keyword evidence="3 8" id="KW-0349">Heme</keyword>
<evidence type="ECO:0000256" key="6">
    <source>
        <dbReference type="ARBA" id="ARBA00023004"/>
    </source>
</evidence>
<accession>A0ABR0WHS9</accession>
<organism evidence="10 11">
    <name type="scientific">Rehmannia glutinosa</name>
    <name type="common">Chinese foxglove</name>
    <dbReference type="NCBI Taxonomy" id="99300"/>
    <lineage>
        <taxon>Eukaryota</taxon>
        <taxon>Viridiplantae</taxon>
        <taxon>Streptophyta</taxon>
        <taxon>Embryophyta</taxon>
        <taxon>Tracheophyta</taxon>
        <taxon>Spermatophyta</taxon>
        <taxon>Magnoliopsida</taxon>
        <taxon>eudicotyledons</taxon>
        <taxon>Gunneridae</taxon>
        <taxon>Pentapetalae</taxon>
        <taxon>asterids</taxon>
        <taxon>lamiids</taxon>
        <taxon>Lamiales</taxon>
        <taxon>Orobanchaceae</taxon>
        <taxon>Rehmannieae</taxon>
        <taxon>Rehmannia</taxon>
    </lineage>
</organism>
<evidence type="ECO:0000256" key="5">
    <source>
        <dbReference type="ARBA" id="ARBA00023002"/>
    </source>
</evidence>
<dbReference type="EMBL" id="JABTTQ020000010">
    <property type="protein sequence ID" value="KAK6147118.1"/>
    <property type="molecule type" value="Genomic_DNA"/>
</dbReference>
<keyword evidence="9" id="KW-0732">Signal</keyword>
<dbReference type="Gene3D" id="1.10.630.10">
    <property type="entry name" value="Cytochrome P450"/>
    <property type="match status" value="2"/>
</dbReference>
<keyword evidence="5 8" id="KW-0560">Oxidoreductase</keyword>
<dbReference type="InterPro" id="IPR017972">
    <property type="entry name" value="Cyt_P450_CS"/>
</dbReference>
<evidence type="ECO:0000256" key="3">
    <source>
        <dbReference type="ARBA" id="ARBA00022617"/>
    </source>
</evidence>
<evidence type="ECO:0000256" key="4">
    <source>
        <dbReference type="ARBA" id="ARBA00022723"/>
    </source>
</evidence>
<dbReference type="Proteomes" id="UP001318860">
    <property type="component" value="Unassembled WGS sequence"/>
</dbReference>
<evidence type="ECO:0000256" key="1">
    <source>
        <dbReference type="ARBA" id="ARBA00004167"/>
    </source>
</evidence>
<feature type="chain" id="PRO_5047521366" description="Cytochrome P450" evidence="9">
    <location>
        <begin position="19"/>
        <end position="453"/>
    </location>
</feature>
<keyword evidence="6 8" id="KW-0408">Iron</keyword>
<name>A0ABR0WHS9_REHGL</name>
<dbReference type="InterPro" id="IPR001128">
    <property type="entry name" value="Cyt_P450"/>
</dbReference>
<evidence type="ECO:0000256" key="7">
    <source>
        <dbReference type="ARBA" id="ARBA00023033"/>
    </source>
</evidence>
<evidence type="ECO:0000256" key="9">
    <source>
        <dbReference type="SAM" id="SignalP"/>
    </source>
</evidence>
<evidence type="ECO:0000256" key="8">
    <source>
        <dbReference type="RuleBase" id="RU000461"/>
    </source>
</evidence>
<reference evidence="10 11" key="1">
    <citation type="journal article" date="2021" name="Comput. Struct. Biotechnol. J.">
        <title>De novo genome assembly of the potent medicinal plant Rehmannia glutinosa using nanopore technology.</title>
        <authorList>
            <person name="Ma L."/>
            <person name="Dong C."/>
            <person name="Song C."/>
            <person name="Wang X."/>
            <person name="Zheng X."/>
            <person name="Niu Y."/>
            <person name="Chen S."/>
            <person name="Feng W."/>
        </authorList>
    </citation>
    <scope>NUCLEOTIDE SEQUENCE [LARGE SCALE GENOMIC DNA]</scope>
    <source>
        <strain evidence="10">DH-2019</strain>
    </source>
</reference>
<sequence>MAWSFALFPWLSALCALALFINFLSKLKNKSSKPLPPGPPGWPLVGNIFDLGEIPHQTFYKLQAQYGPVIMLKLGSINTMVVQSAEAASELFKKCDLPFADRKAPDSLTALGYNQGSVAIGVYSGYCRKVRRIGTTEFLVNKRVNASIPLRQKCIDDMIGWIKKDVAKSKENGGSGEIQLDWFLFVTSFNTVGNLMLSREVMDAKLDRASDFFDAFVVFLEWVGKPNVADFFPFLKWMDPQGIKRNTATYLERLLGFASEIVKERIEERELGKEKKTNDFLDALLDEGEVNEKGVDKLSLKNITIVLLATVKEILRLHPAIQMLLPRNAIEDTEFMGYFVPKNTQIFVNAWAIHRDPSVWPDPLAFKPERFLDSDIDFKGQHFDMIPFGSGRRSCLGLTLGHRMVCLSIASLLQTFDWKLPDGAKPEDMDMREMLGLTLRKKVPLKVIPILRE</sequence>